<dbReference type="AlphaFoldDB" id="A0A1X2YQV6"/>
<comment type="caution">
    <text evidence="2">The sequence shown here is derived from an EMBL/GenBank/DDBJ whole genome shotgun (WGS) entry which is preliminary data.</text>
</comment>
<evidence type="ECO:0000313" key="3">
    <source>
        <dbReference type="Proteomes" id="UP000193377"/>
    </source>
</evidence>
<dbReference type="Proteomes" id="UP000193377">
    <property type="component" value="Unassembled WGS sequence"/>
</dbReference>
<accession>A0A1X2YQV6</accession>
<keyword evidence="1" id="KW-0472">Membrane</keyword>
<evidence type="ECO:0000256" key="1">
    <source>
        <dbReference type="SAM" id="Phobius"/>
    </source>
</evidence>
<sequence>MVDFNEWSQDPFALFAAFLALVITVTFISGIIFLFNDKKIKKIVGGLLEVGCIISVVALIMTLGAEKTQHPTFEEVLATSYGYESVQCKGVGDVRDGDTPCVAYSNHGRKRQVITVVGDSEKNTVRVYDSNGNLVKPVLTKAPSKKD</sequence>
<organism evidence="2 3">
    <name type="scientific">Bifidobacterium adolescentis</name>
    <dbReference type="NCBI Taxonomy" id="1680"/>
    <lineage>
        <taxon>Bacteria</taxon>
        <taxon>Bacillati</taxon>
        <taxon>Actinomycetota</taxon>
        <taxon>Actinomycetes</taxon>
        <taxon>Bifidobacteriales</taxon>
        <taxon>Bifidobacteriaceae</taxon>
        <taxon>Bifidobacterium</taxon>
    </lineage>
</organism>
<protein>
    <submittedName>
        <fullName evidence="2">Uncharacterized protein</fullName>
    </submittedName>
</protein>
<gene>
    <name evidence="2" type="ORF">B0487_2209</name>
</gene>
<feature type="transmembrane region" description="Helical" evidence="1">
    <location>
        <begin position="47"/>
        <end position="65"/>
    </location>
</feature>
<keyword evidence="1" id="KW-1133">Transmembrane helix</keyword>
<name>A0A1X2YQV6_BIFAD</name>
<dbReference type="EMBL" id="LNKD01000009">
    <property type="protein sequence ID" value="OSG84545.1"/>
    <property type="molecule type" value="Genomic_DNA"/>
</dbReference>
<proteinExistence type="predicted"/>
<feature type="transmembrane region" description="Helical" evidence="1">
    <location>
        <begin position="12"/>
        <end position="35"/>
    </location>
</feature>
<reference evidence="2 3" key="1">
    <citation type="journal article" date="2016" name="Sci. Rep.">
        <title>Evaluation of genetic diversity among strains of the human gut commensal Bifidobacterium adolescentis.</title>
        <authorList>
            <person name="Duranti S."/>
            <person name="Milani C."/>
            <person name="Lugli G.A."/>
            <person name="Mancabelli L."/>
            <person name="Turroni F."/>
            <person name="Ferrario C."/>
            <person name="Mangifesta M."/>
            <person name="Viappiani A."/>
            <person name="Sanchez B."/>
            <person name="Margolles A."/>
            <person name="van Sinderen D."/>
            <person name="Ventura M."/>
        </authorList>
    </citation>
    <scope>NUCLEOTIDE SEQUENCE [LARGE SCALE GENOMIC DNA]</scope>
    <source>
        <strain evidence="2 3">487B</strain>
    </source>
</reference>
<keyword evidence="1" id="KW-0812">Transmembrane</keyword>
<evidence type="ECO:0000313" key="2">
    <source>
        <dbReference type="EMBL" id="OSG84545.1"/>
    </source>
</evidence>